<keyword evidence="6 13" id="KW-0812">Transmembrane</keyword>
<keyword evidence="8 13" id="KW-1133">Transmembrane helix</keyword>
<protein>
    <recommendedName>
        <fullName evidence="4">Capsular polysaccharide biosynthesis protein CpsC</fullName>
    </recommendedName>
</protein>
<evidence type="ECO:0000256" key="8">
    <source>
        <dbReference type="ARBA" id="ARBA00022989"/>
    </source>
</evidence>
<dbReference type="GO" id="GO:0005886">
    <property type="term" value="C:plasma membrane"/>
    <property type="evidence" value="ECO:0007669"/>
    <property type="project" value="UniProtKB-SubCell"/>
</dbReference>
<dbReference type="EMBL" id="NGMM01000004">
    <property type="protein sequence ID" value="OTP14684.1"/>
    <property type="molecule type" value="Genomic_DNA"/>
</dbReference>
<dbReference type="PANTHER" id="PTHR32309">
    <property type="entry name" value="TYROSINE-PROTEIN KINASE"/>
    <property type="match status" value="1"/>
</dbReference>
<feature type="transmembrane region" description="Helical" evidence="13">
    <location>
        <begin position="18"/>
        <end position="40"/>
    </location>
</feature>
<evidence type="ECO:0000313" key="16">
    <source>
        <dbReference type="EMBL" id="OTP14684.1"/>
    </source>
</evidence>
<evidence type="ECO:0000256" key="12">
    <source>
        <dbReference type="SAM" id="MobiDB-lite"/>
    </source>
</evidence>
<proteinExistence type="inferred from homology"/>
<name>A0A242K6B0_9ENTE</name>
<evidence type="ECO:0000256" key="7">
    <source>
        <dbReference type="ARBA" id="ARBA00022903"/>
    </source>
</evidence>
<comment type="similarity">
    <text evidence="3">Belongs to the CpsC/CapA family.</text>
</comment>
<evidence type="ECO:0000259" key="15">
    <source>
        <dbReference type="Pfam" id="PF13807"/>
    </source>
</evidence>
<evidence type="ECO:0000256" key="10">
    <source>
        <dbReference type="ARBA" id="ARBA00023169"/>
    </source>
</evidence>
<evidence type="ECO:0000256" key="11">
    <source>
        <dbReference type="ARBA" id="ARBA00045736"/>
    </source>
</evidence>
<feature type="domain" description="Polysaccharide chain length determinant N-terminal" evidence="14">
    <location>
        <begin position="3"/>
        <end position="90"/>
    </location>
</feature>
<organism evidence="16">
    <name type="scientific">Candidatus Enterococcus clewellii</name>
    <dbReference type="NCBI Taxonomy" id="1834193"/>
    <lineage>
        <taxon>Bacteria</taxon>
        <taxon>Bacillati</taxon>
        <taxon>Bacillota</taxon>
        <taxon>Bacilli</taxon>
        <taxon>Lactobacillales</taxon>
        <taxon>Enterococcaceae</taxon>
        <taxon>Enterococcus</taxon>
    </lineage>
</organism>
<evidence type="ECO:0000256" key="13">
    <source>
        <dbReference type="SAM" id="Phobius"/>
    </source>
</evidence>
<gene>
    <name evidence="17" type="ORF">A5888_002045</name>
    <name evidence="16" type="ORF">A5888_002785</name>
</gene>
<dbReference type="OrthoDB" id="2360475at2"/>
<reference evidence="16" key="1">
    <citation type="submission" date="2017-05" db="EMBL/GenBank/DDBJ databases">
        <title>The Genome Sequence of Enterococcus sp. 9E7_DIV0242.</title>
        <authorList>
            <consortium name="The Broad Institute Genomics Platform"/>
            <consortium name="The Broad Institute Genomic Center for Infectious Diseases"/>
            <person name="Earl A."/>
            <person name="Manson A."/>
            <person name="Schwartman J."/>
            <person name="Gilmore M."/>
            <person name="Abouelleil A."/>
            <person name="Cao P."/>
            <person name="Chapman S."/>
            <person name="Cusick C."/>
            <person name="Shea T."/>
            <person name="Young S."/>
            <person name="Neafsey D."/>
            <person name="Nusbaum C."/>
            <person name="Birren B."/>
        </authorList>
    </citation>
    <scope>NUCLEOTIDE SEQUENCE [LARGE SCALE GENOMIC DNA]</scope>
    <source>
        <strain evidence="16">9E7_DIV0242</strain>
    </source>
</reference>
<dbReference type="AlphaFoldDB" id="A0A242K6B0"/>
<comment type="subcellular location">
    <subcellularLocation>
        <location evidence="1">Cell membrane</location>
        <topology evidence="1">Multi-pass membrane protein</topology>
    </subcellularLocation>
</comment>
<dbReference type="InterPro" id="IPR003856">
    <property type="entry name" value="LPS_length_determ_N"/>
</dbReference>
<dbReference type="InterPro" id="IPR050445">
    <property type="entry name" value="Bact_polysacc_biosynth/exp"/>
</dbReference>
<keyword evidence="5" id="KW-1003">Cell membrane</keyword>
<reference evidence="17" key="3">
    <citation type="submission" date="2024-03" db="EMBL/GenBank/DDBJ databases">
        <title>The Genome Sequence of Enterococcus sp. DIV0242b.</title>
        <authorList>
            <consortium name="The Broad Institute Genomics Platform"/>
            <consortium name="The Broad Institute Microbial Omics Core"/>
            <consortium name="The Broad Institute Genomic Center for Infectious Diseases"/>
            <person name="Earl A."/>
            <person name="Manson A."/>
            <person name="Gilmore M."/>
            <person name="Schwartman J."/>
            <person name="Shea T."/>
            <person name="Abouelleil A."/>
            <person name="Cao P."/>
            <person name="Chapman S."/>
            <person name="Cusick C."/>
            <person name="Young S."/>
            <person name="Neafsey D."/>
            <person name="Nusbaum C."/>
            <person name="Birren B."/>
        </authorList>
    </citation>
    <scope>NUCLEOTIDE SEQUENCE</scope>
    <source>
        <strain evidence="17">9E7_DIV0242</strain>
    </source>
</reference>
<keyword evidence="18" id="KW-1185">Reference proteome</keyword>
<evidence type="ECO:0000256" key="2">
    <source>
        <dbReference type="ARBA" id="ARBA00005132"/>
    </source>
</evidence>
<dbReference type="PANTHER" id="PTHR32309:SF13">
    <property type="entry name" value="FERRIC ENTEROBACTIN TRANSPORT PROTEIN FEPE"/>
    <property type="match status" value="1"/>
</dbReference>
<feature type="domain" description="Tyrosine-protein kinase G-rich" evidence="15">
    <location>
        <begin position="146"/>
        <end position="196"/>
    </location>
</feature>
<evidence type="ECO:0000313" key="18">
    <source>
        <dbReference type="Proteomes" id="UP000195141"/>
    </source>
</evidence>
<dbReference type="RefSeq" id="WP_086349805.1">
    <property type="nucleotide sequence ID" value="NZ_CP147247.1"/>
</dbReference>
<evidence type="ECO:0000256" key="5">
    <source>
        <dbReference type="ARBA" id="ARBA00022475"/>
    </source>
</evidence>
<evidence type="ECO:0000256" key="9">
    <source>
        <dbReference type="ARBA" id="ARBA00023136"/>
    </source>
</evidence>
<keyword evidence="7" id="KW-0972">Capsule biogenesis/degradation</keyword>
<accession>A0A242K6B0</accession>
<evidence type="ECO:0000256" key="4">
    <source>
        <dbReference type="ARBA" id="ARBA00020739"/>
    </source>
</evidence>
<reference evidence="17" key="2">
    <citation type="submission" date="2017-05" db="EMBL/GenBank/DDBJ databases">
        <authorList>
            <consortium name="The Broad Institute Genomics Platform"/>
            <consortium name="The Broad Institute Genomic Center for Infectious Diseases"/>
            <person name="Earl A."/>
            <person name="Manson A."/>
            <person name="Schwartman J."/>
            <person name="Gilmore M."/>
            <person name="Abouelleil A."/>
            <person name="Cao P."/>
            <person name="Chapman S."/>
            <person name="Cusick C."/>
            <person name="Shea T."/>
            <person name="Young S."/>
            <person name="Neafsey D."/>
            <person name="Nusbaum C."/>
            <person name="Birren B."/>
        </authorList>
    </citation>
    <scope>NUCLEOTIDE SEQUENCE</scope>
    <source>
        <strain evidence="17">9E7_DIV0242</strain>
    </source>
</reference>
<feature type="region of interest" description="Disordered" evidence="12">
    <location>
        <begin position="234"/>
        <end position="265"/>
    </location>
</feature>
<dbReference type="Proteomes" id="UP000195141">
    <property type="component" value="Chromosome"/>
</dbReference>
<dbReference type="Pfam" id="PF02706">
    <property type="entry name" value="Wzz"/>
    <property type="match status" value="1"/>
</dbReference>
<evidence type="ECO:0000313" key="17">
    <source>
        <dbReference type="EMBL" id="WYJ90288.1"/>
    </source>
</evidence>
<feature type="transmembrane region" description="Helical" evidence="13">
    <location>
        <begin position="175"/>
        <end position="195"/>
    </location>
</feature>
<comment type="pathway">
    <text evidence="2">Capsule biogenesis; capsule polysaccharide biosynthesis.</text>
</comment>
<sequence>MEETIGLQDIVSILKKRFALLVFCLILGISAAGVLTFFVITPKYSSQSQLIVKLPQSEAANVNDINANLQMINTYKDLITSDTVLSEVQQRMRDEYEQEISMGDLRSSLAVTQSQNSQMFSISSTTTDPILSERIANKTTAIFQETAQQTLSIDKITVISNASANMTPVSPNNKLNLAIGLVFGLMVGILFAFVLEMFDRSLKSEEFISEELELPVLGAVPNMTAKELNVKITRPSNESSMGTEHHGEGNPDDGQGPMRRNRTRV</sequence>
<evidence type="ECO:0000256" key="6">
    <source>
        <dbReference type="ARBA" id="ARBA00022692"/>
    </source>
</evidence>
<dbReference type="InterPro" id="IPR032807">
    <property type="entry name" value="GNVR"/>
</dbReference>
<evidence type="ECO:0000259" key="14">
    <source>
        <dbReference type="Pfam" id="PF02706"/>
    </source>
</evidence>
<evidence type="ECO:0000256" key="3">
    <source>
        <dbReference type="ARBA" id="ARBA00006683"/>
    </source>
</evidence>
<evidence type="ECO:0000256" key="1">
    <source>
        <dbReference type="ARBA" id="ARBA00004651"/>
    </source>
</evidence>
<dbReference type="GO" id="GO:0004713">
    <property type="term" value="F:protein tyrosine kinase activity"/>
    <property type="evidence" value="ECO:0007669"/>
    <property type="project" value="TreeGrafter"/>
</dbReference>
<dbReference type="EMBL" id="CP147247">
    <property type="protein sequence ID" value="WYJ90288.1"/>
    <property type="molecule type" value="Genomic_DNA"/>
</dbReference>
<comment type="function">
    <text evidence="11">Required for CpsD phosphorylation. Involved in the regulation of capsular polysaccharide biosynthesis. May be part of a complex that directs the coordinated polymerization and export to the cell surface of the capsular polysaccharide.</text>
</comment>
<dbReference type="Pfam" id="PF13807">
    <property type="entry name" value="GNVR"/>
    <property type="match status" value="1"/>
</dbReference>
<keyword evidence="9 13" id="KW-0472">Membrane</keyword>
<keyword evidence="10" id="KW-0270">Exopolysaccharide synthesis</keyword>
<dbReference type="GO" id="GO:0000271">
    <property type="term" value="P:polysaccharide biosynthetic process"/>
    <property type="evidence" value="ECO:0007669"/>
    <property type="project" value="UniProtKB-KW"/>
</dbReference>